<dbReference type="EMBL" id="QDFR01000001">
    <property type="protein sequence ID" value="PVE56320.1"/>
    <property type="molecule type" value="Genomic_DNA"/>
</dbReference>
<dbReference type="Proteomes" id="UP000244335">
    <property type="component" value="Unassembled WGS sequence"/>
</dbReference>
<reference evidence="1 2" key="1">
    <citation type="submission" date="2018-04" db="EMBL/GenBank/DDBJ databases">
        <authorList>
            <person name="Hagen T."/>
        </authorList>
    </citation>
    <scope>NUCLEOTIDE SEQUENCE [LARGE SCALE GENOMIC DNA]</scope>
    <source>
        <strain evidence="1 2">TPD7009</strain>
    </source>
</reference>
<dbReference type="AlphaFoldDB" id="A0AA92C5X7"/>
<sequence>MPRTCDATFILAQMIDAYQAQGHFCFQEDGKAYARIITAEEDGRSKRSLSKVDFCLTDLATSIAERLSR</sequence>
<evidence type="ECO:0000313" key="2">
    <source>
        <dbReference type="Proteomes" id="UP000244335"/>
    </source>
</evidence>
<evidence type="ECO:0000313" key="1">
    <source>
        <dbReference type="EMBL" id="PVE56320.1"/>
    </source>
</evidence>
<gene>
    <name evidence="1" type="ORF">DC430_00480</name>
</gene>
<name>A0AA92C5X7_RHIRH</name>
<comment type="caution">
    <text evidence="1">The sequence shown here is derived from an EMBL/GenBank/DDBJ whole genome shotgun (WGS) entry which is preliminary data.</text>
</comment>
<dbReference type="RefSeq" id="WP_116493685.1">
    <property type="nucleotide sequence ID" value="NZ_QDFR01000001.1"/>
</dbReference>
<accession>A0AA92C5X7</accession>
<organism evidence="1 2">
    <name type="scientific">Rhizobium rhizogenes</name>
    <name type="common">Agrobacterium rhizogenes</name>
    <dbReference type="NCBI Taxonomy" id="359"/>
    <lineage>
        <taxon>Bacteria</taxon>
        <taxon>Pseudomonadati</taxon>
        <taxon>Pseudomonadota</taxon>
        <taxon>Alphaproteobacteria</taxon>
        <taxon>Hyphomicrobiales</taxon>
        <taxon>Rhizobiaceae</taxon>
        <taxon>Rhizobium/Agrobacterium group</taxon>
        <taxon>Rhizobium</taxon>
    </lineage>
</organism>
<proteinExistence type="predicted"/>
<protein>
    <submittedName>
        <fullName evidence="1">Uncharacterized protein</fullName>
    </submittedName>
</protein>